<dbReference type="InterPro" id="IPR040086">
    <property type="entry name" value="MJ0683-like"/>
</dbReference>
<dbReference type="InterPro" id="IPR007197">
    <property type="entry name" value="rSAM"/>
</dbReference>
<comment type="caution">
    <text evidence="5">The sequence shown here is derived from an EMBL/GenBank/DDBJ whole genome shotgun (WGS) entry which is preliminary data.</text>
</comment>
<evidence type="ECO:0000256" key="3">
    <source>
        <dbReference type="ARBA" id="ARBA00023014"/>
    </source>
</evidence>
<protein>
    <submittedName>
        <fullName evidence="5">PA0069 family radical SAM protein</fullName>
    </submittedName>
</protein>
<dbReference type="Pfam" id="PF04055">
    <property type="entry name" value="Radical_SAM"/>
    <property type="match status" value="1"/>
</dbReference>
<dbReference type="RefSeq" id="WP_136334603.1">
    <property type="nucleotide sequence ID" value="NZ_QXMP01000001.1"/>
</dbReference>
<dbReference type="GO" id="GO:0046872">
    <property type="term" value="F:metal ion binding"/>
    <property type="evidence" value="ECO:0007669"/>
    <property type="project" value="UniProtKB-KW"/>
</dbReference>
<dbReference type="GO" id="GO:0051536">
    <property type="term" value="F:iron-sulfur cluster binding"/>
    <property type="evidence" value="ECO:0007669"/>
    <property type="project" value="UniProtKB-KW"/>
</dbReference>
<evidence type="ECO:0000256" key="1">
    <source>
        <dbReference type="ARBA" id="ARBA00022723"/>
    </source>
</evidence>
<organism evidence="5 6">
    <name type="scientific">Robertkochia marina</name>
    <dbReference type="NCBI Taxonomy" id="1227945"/>
    <lineage>
        <taxon>Bacteria</taxon>
        <taxon>Pseudomonadati</taxon>
        <taxon>Bacteroidota</taxon>
        <taxon>Flavobacteriia</taxon>
        <taxon>Flavobacteriales</taxon>
        <taxon>Flavobacteriaceae</taxon>
        <taxon>Robertkochia</taxon>
    </lineage>
</organism>
<dbReference type="Proteomes" id="UP000305939">
    <property type="component" value="Unassembled WGS sequence"/>
</dbReference>
<keyword evidence="2" id="KW-0408">Iron</keyword>
<dbReference type="PANTHER" id="PTHR43432">
    <property type="entry name" value="SLR0285 PROTEIN"/>
    <property type="match status" value="1"/>
</dbReference>
<dbReference type="Gene3D" id="3.80.30.30">
    <property type="match status" value="1"/>
</dbReference>
<evidence type="ECO:0000256" key="2">
    <source>
        <dbReference type="ARBA" id="ARBA00023004"/>
    </source>
</evidence>
<keyword evidence="3" id="KW-0411">Iron-sulfur</keyword>
<sequence length="365" mass="41582">MSKSVINTHGRGARINHPNKFEKHHQEWDENYLEYCRKEGESAEENKTRYLFTDPKSIVNKVTSPDVGMSWSMNPYQGCEHGCIYCYARNTHEYWGLNAGLDFERTVLVKRSAPDLLEKKLRSRNWEAETIVLSGNTDCYQPAEKKFQITKKCLEVFLKYQHPVSIITKNGLILRDLKILAALHEYRLTGVHISITTLEEKTRRLLEPRTASIKKRLQTVTALRKEGIPVNVMVAPIIPGLNSHEILPIAEAARDAGANSIGYTVVRLNGAVGPIFTDWVQKTLPDRAQKIISQIKECHGGQLNDSRYGVRNKGEGVIASQIQHLIRVAKNKYFNDAQSFQLNTALYEGRKKHLLRNEGDQLTLF</sequence>
<keyword evidence="1" id="KW-0479">Metal-binding</keyword>
<accession>A0A4S3M262</accession>
<dbReference type="InterPro" id="IPR058240">
    <property type="entry name" value="rSAM_sf"/>
</dbReference>
<dbReference type="AlphaFoldDB" id="A0A4S3M262"/>
<evidence type="ECO:0000313" key="5">
    <source>
        <dbReference type="EMBL" id="THD69113.1"/>
    </source>
</evidence>
<dbReference type="GO" id="GO:0003824">
    <property type="term" value="F:catalytic activity"/>
    <property type="evidence" value="ECO:0007669"/>
    <property type="project" value="InterPro"/>
</dbReference>
<dbReference type="PANTHER" id="PTHR43432:SF3">
    <property type="entry name" value="SLR0285 PROTEIN"/>
    <property type="match status" value="1"/>
</dbReference>
<dbReference type="SUPFAM" id="SSF102114">
    <property type="entry name" value="Radical SAM enzymes"/>
    <property type="match status" value="1"/>
</dbReference>
<dbReference type="NCBIfam" id="NF033668">
    <property type="entry name" value="rSAM_PA0069"/>
    <property type="match status" value="1"/>
</dbReference>
<gene>
    <name evidence="5" type="ORF">E7Z59_01930</name>
</gene>
<dbReference type="SFLD" id="SFLDS00029">
    <property type="entry name" value="Radical_SAM"/>
    <property type="match status" value="1"/>
</dbReference>
<reference evidence="5 6" key="1">
    <citation type="submission" date="2019-04" db="EMBL/GenBank/DDBJ databases">
        <title>Draft genome sequence of Robertkochia marina CC-AMO-30D.</title>
        <authorList>
            <person name="Hameed A."/>
            <person name="Lin S.-Y."/>
            <person name="Shahina M."/>
            <person name="Lai W.-A."/>
            <person name="Young C.-C."/>
        </authorList>
    </citation>
    <scope>NUCLEOTIDE SEQUENCE [LARGE SCALE GENOMIC DNA]</scope>
    <source>
        <strain evidence="5 6">CC-AMO-30D</strain>
    </source>
</reference>
<dbReference type="OrthoDB" id="9785699at2"/>
<keyword evidence="6" id="KW-1185">Reference proteome</keyword>
<dbReference type="CDD" id="cd01335">
    <property type="entry name" value="Radical_SAM"/>
    <property type="match status" value="1"/>
</dbReference>
<dbReference type="EMBL" id="SSMC01000001">
    <property type="protein sequence ID" value="THD69113.1"/>
    <property type="molecule type" value="Genomic_DNA"/>
</dbReference>
<name>A0A4S3M262_9FLAO</name>
<dbReference type="PROSITE" id="PS51918">
    <property type="entry name" value="RADICAL_SAM"/>
    <property type="match status" value="1"/>
</dbReference>
<evidence type="ECO:0000313" key="6">
    <source>
        <dbReference type="Proteomes" id="UP000305939"/>
    </source>
</evidence>
<dbReference type="SMART" id="SM00729">
    <property type="entry name" value="Elp3"/>
    <property type="match status" value="1"/>
</dbReference>
<feature type="domain" description="Radical SAM core" evidence="4">
    <location>
        <begin position="65"/>
        <end position="302"/>
    </location>
</feature>
<proteinExistence type="predicted"/>
<dbReference type="SFLD" id="SFLDG01084">
    <property type="entry name" value="Uncharacterised_Radical_SAM_Su"/>
    <property type="match status" value="1"/>
</dbReference>
<evidence type="ECO:0000259" key="4">
    <source>
        <dbReference type="PROSITE" id="PS51918"/>
    </source>
</evidence>
<dbReference type="InterPro" id="IPR006638">
    <property type="entry name" value="Elp3/MiaA/NifB-like_rSAM"/>
</dbReference>